<protein>
    <submittedName>
        <fullName evidence="1">Uncharacterized protein</fullName>
    </submittedName>
</protein>
<reference evidence="1" key="1">
    <citation type="submission" date="2023-01" db="EMBL/GenBank/DDBJ databases">
        <title>Genome sequencing of Photorhabdus bodei 09-20.</title>
        <authorList>
            <person name="Kalindamar S."/>
            <person name="Kumru S."/>
        </authorList>
    </citation>
    <scope>NUCLEOTIDE SEQUENCE</scope>
    <source>
        <strain evidence="1">09-20</strain>
    </source>
</reference>
<dbReference type="EMBL" id="JAQMFO010000022">
    <property type="protein sequence ID" value="MDB6373265.1"/>
    <property type="molecule type" value="Genomic_DNA"/>
</dbReference>
<evidence type="ECO:0000313" key="2">
    <source>
        <dbReference type="Proteomes" id="UP001212996"/>
    </source>
</evidence>
<evidence type="ECO:0000313" key="1">
    <source>
        <dbReference type="EMBL" id="MDB6373265.1"/>
    </source>
</evidence>
<name>A0AAW6BNC5_9GAMM</name>
<sequence>MTGVSERGQQRGNLKDNRYILLFVDVRYCFAILTPSGRLDMKPKWLKKN</sequence>
<accession>A0AAW6BNC5</accession>
<comment type="caution">
    <text evidence="1">The sequence shown here is derived from an EMBL/GenBank/DDBJ whole genome shotgun (WGS) entry which is preliminary data.</text>
</comment>
<proteinExistence type="predicted"/>
<dbReference type="AlphaFoldDB" id="A0AAW6BNC5"/>
<organism evidence="1 2">
    <name type="scientific">Photorhabdus bodei</name>
    <dbReference type="NCBI Taxonomy" id="2029681"/>
    <lineage>
        <taxon>Bacteria</taxon>
        <taxon>Pseudomonadati</taxon>
        <taxon>Pseudomonadota</taxon>
        <taxon>Gammaproteobacteria</taxon>
        <taxon>Enterobacterales</taxon>
        <taxon>Morganellaceae</taxon>
        <taxon>Photorhabdus</taxon>
    </lineage>
</organism>
<gene>
    <name evidence="1" type="ORF">PH362_15275</name>
</gene>
<dbReference type="Proteomes" id="UP001212996">
    <property type="component" value="Unassembled WGS sequence"/>
</dbReference>
<dbReference type="RefSeq" id="WP_228900850.1">
    <property type="nucleotide sequence ID" value="NZ_CAWQNU010000212.1"/>
</dbReference>